<dbReference type="Pfam" id="PF03564">
    <property type="entry name" value="DUF1759"/>
    <property type="match status" value="1"/>
</dbReference>
<dbReference type="RefSeq" id="XP_028146154.1">
    <property type="nucleotide sequence ID" value="XM_028290353.1"/>
</dbReference>
<name>A0A6P7GAH9_DIAVI</name>
<dbReference type="PANTHER" id="PTHR47331:SF1">
    <property type="entry name" value="GAG-LIKE PROTEIN"/>
    <property type="match status" value="1"/>
</dbReference>
<feature type="region of interest" description="Disordered" evidence="1">
    <location>
        <begin position="441"/>
        <end position="496"/>
    </location>
</feature>
<dbReference type="AlphaFoldDB" id="A0A6P7GAH9"/>
<accession>A0A6P7GAH9</accession>
<dbReference type="InterPro" id="IPR005312">
    <property type="entry name" value="DUF1759"/>
</dbReference>
<feature type="region of interest" description="Disordered" evidence="1">
    <location>
        <begin position="355"/>
        <end position="389"/>
    </location>
</feature>
<feature type="compositionally biased region" description="Low complexity" evidence="1">
    <location>
        <begin position="447"/>
        <end position="460"/>
    </location>
</feature>
<dbReference type="InParanoid" id="A0A6P7GAH9"/>
<sequence>MKSNSLHQIQAKKKKIESSQVLASNTGKEEKDREFTENQYFKLVSDLTACVNKLKAAPSQIRSSSSSEGSCSAPIAVRLPDIKISQFSGHIRDFQSFIELFDALIVKNETLTDIQKLVYLKSYLRGESLQLIDSLPIINENFVIALNILKKRYENKFAIINSYLQAIFDCNNISKCKSDTLRELITTIQKNILSLQNLNLTSENLFDLTLIFILKKKLDFQSAKAYESERNHDEIPTLNHFLKFLEKRAVILENVEISSPKTTRKNFSSHSTMHEATSNRQFQLICIYCNKEGHKIYTCSEFKDMSHSAKLQFIRAKNLCINCFGKHNLKECKSSKKCSFCSKSHNSLMHIKIGENQHSPPMTSSKRHSHSLYNNGSNSQPNSYAGNHSSLISSNSSYLDNTAHFQNGNNASFPLDSNSNLQTRSLDIQPVQENSGMYLDNTAHVQNGNNSSSHLDSNSNLQTRSLDTQPVSGYSNFQGPSRNFTENNPTANNHSANHSVQSVKHSHILLGTAKVTLLGINANFCIAKILLDTGSQNSFIVEKLVNK</sequence>
<reference evidence="2" key="1">
    <citation type="submission" date="2025-08" db="UniProtKB">
        <authorList>
            <consortium name="RefSeq"/>
        </authorList>
    </citation>
    <scope>IDENTIFICATION</scope>
    <source>
        <tissue evidence="2">Whole insect</tissue>
    </source>
</reference>
<evidence type="ECO:0000313" key="2">
    <source>
        <dbReference type="RefSeq" id="XP_028146154.1"/>
    </source>
</evidence>
<feature type="compositionally biased region" description="Polar residues" evidence="1">
    <location>
        <begin position="371"/>
        <end position="388"/>
    </location>
</feature>
<feature type="region of interest" description="Disordered" evidence="1">
    <location>
        <begin position="1"/>
        <end position="32"/>
    </location>
</feature>
<dbReference type="PANTHER" id="PTHR47331">
    <property type="entry name" value="PHD-TYPE DOMAIN-CONTAINING PROTEIN"/>
    <property type="match status" value="1"/>
</dbReference>
<evidence type="ECO:0000256" key="1">
    <source>
        <dbReference type="SAM" id="MobiDB-lite"/>
    </source>
</evidence>
<protein>
    <submittedName>
        <fullName evidence="2">Uncharacterized protein LOC114339688</fullName>
    </submittedName>
</protein>
<organism evidence="2">
    <name type="scientific">Diabrotica virgifera virgifera</name>
    <name type="common">western corn rootworm</name>
    <dbReference type="NCBI Taxonomy" id="50390"/>
    <lineage>
        <taxon>Eukaryota</taxon>
        <taxon>Metazoa</taxon>
        <taxon>Ecdysozoa</taxon>
        <taxon>Arthropoda</taxon>
        <taxon>Hexapoda</taxon>
        <taxon>Insecta</taxon>
        <taxon>Pterygota</taxon>
        <taxon>Neoptera</taxon>
        <taxon>Endopterygota</taxon>
        <taxon>Coleoptera</taxon>
        <taxon>Polyphaga</taxon>
        <taxon>Cucujiformia</taxon>
        <taxon>Chrysomeloidea</taxon>
        <taxon>Chrysomelidae</taxon>
        <taxon>Galerucinae</taxon>
        <taxon>Diabroticina</taxon>
        <taxon>Diabroticites</taxon>
        <taxon>Diabrotica</taxon>
    </lineage>
</organism>
<proteinExistence type="predicted"/>
<feature type="compositionally biased region" description="Polar residues" evidence="1">
    <location>
        <begin position="461"/>
        <end position="496"/>
    </location>
</feature>
<gene>
    <name evidence="2" type="primary">LOC114339688</name>
</gene>